<protein>
    <submittedName>
        <fullName evidence="2">Uncharacterized protein</fullName>
    </submittedName>
</protein>
<organism evidence="2 3">
    <name type="scientific">Ensete ventricosum</name>
    <name type="common">Abyssinian banana</name>
    <name type="synonym">Musa ensete</name>
    <dbReference type="NCBI Taxonomy" id="4639"/>
    <lineage>
        <taxon>Eukaryota</taxon>
        <taxon>Viridiplantae</taxon>
        <taxon>Streptophyta</taxon>
        <taxon>Embryophyta</taxon>
        <taxon>Tracheophyta</taxon>
        <taxon>Spermatophyta</taxon>
        <taxon>Magnoliopsida</taxon>
        <taxon>Liliopsida</taxon>
        <taxon>Zingiberales</taxon>
        <taxon>Musaceae</taxon>
        <taxon>Ensete</taxon>
    </lineage>
</organism>
<dbReference type="EMBL" id="AMZH03016337">
    <property type="protein sequence ID" value="RRT44655.1"/>
    <property type="molecule type" value="Genomic_DNA"/>
</dbReference>
<feature type="region of interest" description="Disordered" evidence="1">
    <location>
        <begin position="114"/>
        <end position="157"/>
    </location>
</feature>
<dbReference type="AlphaFoldDB" id="A0A426XYQ9"/>
<feature type="compositionally biased region" description="Polar residues" evidence="1">
    <location>
        <begin position="139"/>
        <end position="157"/>
    </location>
</feature>
<evidence type="ECO:0000313" key="3">
    <source>
        <dbReference type="Proteomes" id="UP000287651"/>
    </source>
</evidence>
<accession>A0A426XYQ9</accession>
<feature type="compositionally biased region" description="Low complexity" evidence="1">
    <location>
        <begin position="24"/>
        <end position="34"/>
    </location>
</feature>
<reference evidence="2 3" key="1">
    <citation type="journal article" date="2014" name="Agronomy (Basel)">
        <title>A Draft Genome Sequence for Ensete ventricosum, the Drought-Tolerant Tree Against Hunger.</title>
        <authorList>
            <person name="Harrison J."/>
            <person name="Moore K.A."/>
            <person name="Paszkiewicz K."/>
            <person name="Jones T."/>
            <person name="Grant M."/>
            <person name="Ambacheew D."/>
            <person name="Muzemil S."/>
            <person name="Studholme D.J."/>
        </authorList>
    </citation>
    <scope>NUCLEOTIDE SEQUENCE [LARGE SCALE GENOMIC DNA]</scope>
</reference>
<evidence type="ECO:0000313" key="2">
    <source>
        <dbReference type="EMBL" id="RRT44655.1"/>
    </source>
</evidence>
<gene>
    <name evidence="2" type="ORF">B296_00015929</name>
</gene>
<evidence type="ECO:0000256" key="1">
    <source>
        <dbReference type="SAM" id="MobiDB-lite"/>
    </source>
</evidence>
<sequence>MSQERPFGNSGAEHRSEPNHSQPTEEVTTAAPTPNRFLRMMTDPGFPSPESNPAPFVVTTEAFLGLTSQVQALVGMVQTIVPYLPQLIQSTTQQSAPPTTFSQTKSFVAPNRETQLEAEPPQRQVAEAHPASPIVVPARSQSRSCDPVQTSPDFDTLLSDTADSLREQVRQVHQWLDEVQKEVLKSRGEIGESSKGSSLFTPEI</sequence>
<comment type="caution">
    <text evidence="2">The sequence shown here is derived from an EMBL/GenBank/DDBJ whole genome shotgun (WGS) entry which is preliminary data.</text>
</comment>
<proteinExistence type="predicted"/>
<dbReference type="Proteomes" id="UP000287651">
    <property type="component" value="Unassembled WGS sequence"/>
</dbReference>
<feature type="region of interest" description="Disordered" evidence="1">
    <location>
        <begin position="1"/>
        <end position="50"/>
    </location>
</feature>
<name>A0A426XYQ9_ENSVE</name>